<gene>
    <name evidence="1" type="ORF">SAMN06297397_0914</name>
</gene>
<dbReference type="Proteomes" id="UP000192328">
    <property type="component" value="Unassembled WGS sequence"/>
</dbReference>
<keyword evidence="2" id="KW-1185">Reference proteome</keyword>
<name>A0AC61PJ76_9FIRM</name>
<dbReference type="EMBL" id="FWXZ01000001">
    <property type="protein sequence ID" value="SMC43085.1"/>
    <property type="molecule type" value="Genomic_DNA"/>
</dbReference>
<comment type="caution">
    <text evidence="1">The sequence shown here is derived from an EMBL/GenBank/DDBJ whole genome shotgun (WGS) entry which is preliminary data.</text>
</comment>
<proteinExistence type="predicted"/>
<accession>A0AC61PJ76</accession>
<evidence type="ECO:0000313" key="2">
    <source>
        <dbReference type="Proteomes" id="UP000192328"/>
    </source>
</evidence>
<evidence type="ECO:0000313" key="1">
    <source>
        <dbReference type="EMBL" id="SMC43085.1"/>
    </source>
</evidence>
<sequence length="73" mass="8497">MSEEKKSFEDRLQDVQEIISRIEEGKLPLEDSVKQFEEGMKTLSALDEELKDMNRRLTVLQDGKEQELETPGE</sequence>
<organism evidence="1 2">
    <name type="scientific">Aristaeella lactis</name>
    <dbReference type="NCBI Taxonomy" id="3046383"/>
    <lineage>
        <taxon>Bacteria</taxon>
        <taxon>Bacillati</taxon>
        <taxon>Bacillota</taxon>
        <taxon>Clostridia</taxon>
        <taxon>Eubacteriales</taxon>
        <taxon>Aristaeellaceae</taxon>
        <taxon>Aristaeella</taxon>
    </lineage>
</organism>
<protein>
    <submittedName>
        <fullName evidence="1">Exodeoxyribonuclease VII small subunit</fullName>
    </submittedName>
</protein>
<reference evidence="1" key="1">
    <citation type="submission" date="2017-04" db="EMBL/GenBank/DDBJ databases">
        <authorList>
            <person name="Varghese N."/>
            <person name="Submissions S."/>
        </authorList>
    </citation>
    <scope>NUCLEOTIDE SEQUENCE</scope>
    <source>
        <strain evidence="1">WTE2008</strain>
    </source>
</reference>